<keyword evidence="3 7" id="KW-0812">Transmembrane</keyword>
<gene>
    <name evidence="8" type="ORF">TM35_000051160</name>
</gene>
<feature type="transmembrane region" description="Helical" evidence="7">
    <location>
        <begin position="141"/>
        <end position="163"/>
    </location>
</feature>
<evidence type="ECO:0000256" key="4">
    <source>
        <dbReference type="ARBA" id="ARBA00022824"/>
    </source>
</evidence>
<dbReference type="EMBL" id="NBCO01000005">
    <property type="protein sequence ID" value="ORC91520.1"/>
    <property type="molecule type" value="Genomic_DNA"/>
</dbReference>
<dbReference type="GeneID" id="39982551"/>
<dbReference type="InterPro" id="IPR007599">
    <property type="entry name" value="DER1"/>
</dbReference>
<dbReference type="PANTHER" id="PTHR11009">
    <property type="entry name" value="DER1-LIKE PROTEIN, DERLIN"/>
    <property type="match status" value="1"/>
</dbReference>
<dbReference type="InterPro" id="IPR035952">
    <property type="entry name" value="Rhomboid-like_sf"/>
</dbReference>
<dbReference type="RefSeq" id="XP_028885586.1">
    <property type="nucleotide sequence ID" value="XM_029022771.1"/>
</dbReference>
<keyword evidence="5 7" id="KW-1133">Transmembrane helix</keyword>
<evidence type="ECO:0000256" key="7">
    <source>
        <dbReference type="RuleBase" id="RU363059"/>
    </source>
</evidence>
<keyword evidence="4 7" id="KW-0256">Endoplasmic reticulum</keyword>
<dbReference type="VEuPathDB" id="TriTrypDB:TM35_000051160"/>
<evidence type="ECO:0000256" key="3">
    <source>
        <dbReference type="ARBA" id="ARBA00022692"/>
    </source>
</evidence>
<dbReference type="GO" id="GO:0006950">
    <property type="term" value="P:response to stress"/>
    <property type="evidence" value="ECO:0007669"/>
    <property type="project" value="UniProtKB-ARBA"/>
</dbReference>
<evidence type="ECO:0000256" key="1">
    <source>
        <dbReference type="ARBA" id="ARBA00004477"/>
    </source>
</evidence>
<keyword evidence="9" id="KW-1185">Reference proteome</keyword>
<evidence type="ECO:0000256" key="5">
    <source>
        <dbReference type="ARBA" id="ARBA00022989"/>
    </source>
</evidence>
<reference evidence="8 9" key="1">
    <citation type="submission" date="2017-03" db="EMBL/GenBank/DDBJ databases">
        <title>An alternative strategy for trypanosome survival in the mammalian bloodstream revealed through genome and transcriptome analysis of the ubiquitous bovine parasite Trypanosoma (Megatrypanum) theileri.</title>
        <authorList>
            <person name="Kelly S."/>
            <person name="Ivens A."/>
            <person name="Mott A."/>
            <person name="O'Neill E."/>
            <person name="Emms D."/>
            <person name="Macleod O."/>
            <person name="Voorheis P."/>
            <person name="Matthews J."/>
            <person name="Matthews K."/>
            <person name="Carrington M."/>
        </authorList>
    </citation>
    <scope>NUCLEOTIDE SEQUENCE [LARGE SCALE GENOMIC DNA]</scope>
    <source>
        <strain evidence="8">Edinburgh</strain>
    </source>
</reference>
<comment type="function">
    <text evidence="7">May be involved in the degradation of misfolded endoplasmic reticulum (ER) luminal proteins.</text>
</comment>
<dbReference type="AlphaFoldDB" id="A0A1X0P505"/>
<comment type="caution">
    <text evidence="8">The sequence shown here is derived from an EMBL/GenBank/DDBJ whole genome shotgun (WGS) entry which is preliminary data.</text>
</comment>
<organism evidence="8 9">
    <name type="scientific">Trypanosoma theileri</name>
    <dbReference type="NCBI Taxonomy" id="67003"/>
    <lineage>
        <taxon>Eukaryota</taxon>
        <taxon>Discoba</taxon>
        <taxon>Euglenozoa</taxon>
        <taxon>Kinetoplastea</taxon>
        <taxon>Metakinetoplastina</taxon>
        <taxon>Trypanosomatida</taxon>
        <taxon>Trypanosomatidae</taxon>
        <taxon>Trypanosoma</taxon>
    </lineage>
</organism>
<dbReference type="STRING" id="67003.A0A1X0P505"/>
<evidence type="ECO:0000256" key="6">
    <source>
        <dbReference type="ARBA" id="ARBA00023136"/>
    </source>
</evidence>
<evidence type="ECO:0000313" key="8">
    <source>
        <dbReference type="EMBL" id="ORC91520.1"/>
    </source>
</evidence>
<sequence>MDIGLPHNIPPVTGTLLLLAVTSVVLVSFGLVHPLQLVFSSTLTFQERQYWRLITTFFYFGRVNLESIIEFHWLYLVSSSIEQQYFRLRKLDYCFTILTGMLLLLGVRTLGIIDSPYLSFVFCRSLTYLFCRLFPEQEVGLFGLLMLRVRLLPIVFLVIGTILDDMRGIKADIVANLVGHILWYLLEIFPRITKLHPLRLQHYFF</sequence>
<keyword evidence="6 7" id="KW-0472">Membrane</keyword>
<evidence type="ECO:0000256" key="2">
    <source>
        <dbReference type="ARBA" id="ARBA00008917"/>
    </source>
</evidence>
<protein>
    <recommendedName>
        <fullName evidence="7">Derlin</fullName>
    </recommendedName>
</protein>
<accession>A0A1X0P505</accession>
<comment type="similarity">
    <text evidence="2 7">Belongs to the derlin family.</text>
</comment>
<dbReference type="Pfam" id="PF04511">
    <property type="entry name" value="DER1"/>
    <property type="match status" value="1"/>
</dbReference>
<proteinExistence type="inferred from homology"/>
<dbReference type="Proteomes" id="UP000192257">
    <property type="component" value="Unassembled WGS sequence"/>
</dbReference>
<feature type="transmembrane region" description="Helical" evidence="7">
    <location>
        <begin position="12"/>
        <end position="32"/>
    </location>
</feature>
<name>A0A1X0P505_9TRYP</name>
<dbReference type="GO" id="GO:0005789">
    <property type="term" value="C:endoplasmic reticulum membrane"/>
    <property type="evidence" value="ECO:0007669"/>
    <property type="project" value="UniProtKB-SubCell"/>
</dbReference>
<feature type="transmembrane region" description="Helical" evidence="7">
    <location>
        <begin position="93"/>
        <end position="111"/>
    </location>
</feature>
<evidence type="ECO:0000313" key="9">
    <source>
        <dbReference type="Proteomes" id="UP000192257"/>
    </source>
</evidence>
<dbReference type="SUPFAM" id="SSF144091">
    <property type="entry name" value="Rhomboid-like"/>
    <property type="match status" value="1"/>
</dbReference>
<comment type="caution">
    <text evidence="7">Lacks conserved residue(s) required for the propagation of feature annotation.</text>
</comment>
<comment type="subcellular location">
    <subcellularLocation>
        <location evidence="1 7">Endoplasmic reticulum membrane</location>
        <topology evidence="1 7">Multi-pass membrane protein</topology>
    </subcellularLocation>
</comment>
<dbReference type="OrthoDB" id="1716531at2759"/>